<evidence type="ECO:0000259" key="4">
    <source>
        <dbReference type="Pfam" id="PF03976"/>
    </source>
</evidence>
<dbReference type="RefSeq" id="WP_014437713.1">
    <property type="nucleotide sequence ID" value="NC_017080.1"/>
</dbReference>
<keyword evidence="2 5" id="KW-0808">Transferase</keyword>
<dbReference type="KEGG" id="phm:PSMK_23410"/>
<evidence type="ECO:0000256" key="3">
    <source>
        <dbReference type="ARBA" id="ARBA00022777"/>
    </source>
</evidence>
<dbReference type="EC" id="2.7.4.1" evidence="5"/>
<dbReference type="GO" id="GO:0008976">
    <property type="term" value="F:polyphosphate kinase activity"/>
    <property type="evidence" value="ECO:0007669"/>
    <property type="project" value="UniProtKB-EC"/>
</dbReference>
<feature type="domain" description="Polyphosphate kinase-2-related" evidence="4">
    <location>
        <begin position="44"/>
        <end position="269"/>
    </location>
</feature>
<evidence type="ECO:0000256" key="2">
    <source>
        <dbReference type="ARBA" id="ARBA00022679"/>
    </source>
</evidence>
<dbReference type="PANTHER" id="PTHR34383">
    <property type="entry name" value="POLYPHOSPHATE:AMP PHOSPHOTRANSFERASE-RELATED"/>
    <property type="match status" value="1"/>
</dbReference>
<dbReference type="EMBL" id="AP012338">
    <property type="protein sequence ID" value="BAM04500.1"/>
    <property type="molecule type" value="Genomic_DNA"/>
</dbReference>
<accession>I0IGW2</accession>
<keyword evidence="3 5" id="KW-0418">Kinase</keyword>
<dbReference type="HOGENOM" id="CLU_048699_1_0_0"/>
<evidence type="ECO:0000313" key="5">
    <source>
        <dbReference type="EMBL" id="BAM04500.1"/>
    </source>
</evidence>
<dbReference type="eggNOG" id="COG2326">
    <property type="taxonomic scope" value="Bacteria"/>
</dbReference>
<keyword evidence="6" id="KW-1185">Reference proteome</keyword>
<dbReference type="NCBIfam" id="TIGR03709">
    <property type="entry name" value="PPK2_rel_1"/>
    <property type="match status" value="1"/>
</dbReference>
<dbReference type="PATRIC" id="fig|1142394.8.peg.2416"/>
<dbReference type="STRING" id="1142394.PSMK_23410"/>
<proteinExistence type="inferred from homology"/>
<dbReference type="PANTHER" id="PTHR34383:SF3">
    <property type="entry name" value="POLYPHOSPHATE:AMP PHOSPHOTRANSFERASE"/>
    <property type="match status" value="1"/>
</dbReference>
<dbReference type="GO" id="GO:0006797">
    <property type="term" value="P:polyphosphate metabolic process"/>
    <property type="evidence" value="ECO:0007669"/>
    <property type="project" value="InterPro"/>
</dbReference>
<dbReference type="InterPro" id="IPR022488">
    <property type="entry name" value="PPK2-related"/>
</dbReference>
<dbReference type="InterPro" id="IPR022300">
    <property type="entry name" value="PPK2-rel_1"/>
</dbReference>
<evidence type="ECO:0000313" key="6">
    <source>
        <dbReference type="Proteomes" id="UP000007881"/>
    </source>
</evidence>
<dbReference type="Pfam" id="PF03976">
    <property type="entry name" value="PPK2"/>
    <property type="match status" value="1"/>
</dbReference>
<dbReference type="Gene3D" id="3.40.50.300">
    <property type="entry name" value="P-loop containing nucleotide triphosphate hydrolases"/>
    <property type="match status" value="1"/>
</dbReference>
<dbReference type="Proteomes" id="UP000007881">
    <property type="component" value="Chromosome"/>
</dbReference>
<sequence>MGDRPPKWLEEAEDDFAYKRADFIVNPASRSTLRRPSRYQGDLKKKPGVKLLKRLHRRMQHHQRMLAAENERSVLIVLQAMDAAGKDSTVRRVFGPLNPATCKVFSFKAPSETDLDHDYLWRIHKEVPARGELGVFNRSHYEDVLIARVANLVPDRVWKKRFDHINHFEQMLTDEGCTILKFYLHVSKDYQEERLQRRLDLPEKHWKFNPADLVERERWPAYQRAFQSVFSRTTKKHAPWFVVPSERRWYRDLVIARTVCDTLDRMNPQPPEPTFDPEAVELV</sequence>
<organism evidence="5 6">
    <name type="scientific">Phycisphaera mikurensis (strain NBRC 102666 / KCTC 22515 / FYK2301M01)</name>
    <dbReference type="NCBI Taxonomy" id="1142394"/>
    <lineage>
        <taxon>Bacteria</taxon>
        <taxon>Pseudomonadati</taxon>
        <taxon>Planctomycetota</taxon>
        <taxon>Phycisphaerae</taxon>
        <taxon>Phycisphaerales</taxon>
        <taxon>Phycisphaeraceae</taxon>
        <taxon>Phycisphaera</taxon>
    </lineage>
</organism>
<comment type="similarity">
    <text evidence="1">Belongs to the polyphosphate kinase 2 (PPK2) family. Class I subfamily.</text>
</comment>
<dbReference type="InterPro" id="IPR016898">
    <property type="entry name" value="Polyphosphate_phosphotransfera"/>
</dbReference>
<protein>
    <submittedName>
        <fullName evidence="5">Putative polyphosphate kinase</fullName>
        <ecNumber evidence="5">2.7.4.1</ecNumber>
    </submittedName>
</protein>
<dbReference type="SUPFAM" id="SSF52540">
    <property type="entry name" value="P-loop containing nucleoside triphosphate hydrolases"/>
    <property type="match status" value="1"/>
</dbReference>
<name>I0IGW2_PHYMF</name>
<reference evidence="5 6" key="1">
    <citation type="submission" date="2012-02" db="EMBL/GenBank/DDBJ databases">
        <title>Complete genome sequence of Phycisphaera mikurensis NBRC 102666.</title>
        <authorList>
            <person name="Ankai A."/>
            <person name="Hosoyama A."/>
            <person name="Terui Y."/>
            <person name="Sekine M."/>
            <person name="Fukai R."/>
            <person name="Kato Y."/>
            <person name="Nakamura S."/>
            <person name="Yamada-Narita S."/>
            <person name="Kawakoshi A."/>
            <person name="Fukunaga Y."/>
            <person name="Yamazaki S."/>
            <person name="Fujita N."/>
        </authorList>
    </citation>
    <scope>NUCLEOTIDE SEQUENCE [LARGE SCALE GENOMIC DNA]</scope>
    <source>
        <strain evidence="6">NBRC 102666 / KCTC 22515 / FYK2301M01</strain>
    </source>
</reference>
<gene>
    <name evidence="5" type="ordered locus">PSMK_23410</name>
</gene>
<dbReference type="PIRSF" id="PIRSF028756">
    <property type="entry name" value="PPK2_prd"/>
    <property type="match status" value="1"/>
</dbReference>
<dbReference type="InterPro" id="IPR027417">
    <property type="entry name" value="P-loop_NTPase"/>
</dbReference>
<dbReference type="AlphaFoldDB" id="I0IGW2"/>
<evidence type="ECO:0000256" key="1">
    <source>
        <dbReference type="ARBA" id="ARBA00009924"/>
    </source>
</evidence>